<protein>
    <submittedName>
        <fullName evidence="2">Uncharacterized protein</fullName>
    </submittedName>
</protein>
<dbReference type="RefSeq" id="WP_109563262.1">
    <property type="nucleotide sequence ID" value="NZ_QGDJ01000002.1"/>
</dbReference>
<accession>A0A2Y9BXR7</accession>
<dbReference type="EMBL" id="UETC01000002">
    <property type="protein sequence ID" value="SSA41302.1"/>
    <property type="molecule type" value="Genomic_DNA"/>
</dbReference>
<evidence type="ECO:0000313" key="4">
    <source>
        <dbReference type="Proteomes" id="UP000251571"/>
    </source>
</evidence>
<dbReference type="AlphaFoldDB" id="A0A2Y9BXR7"/>
<dbReference type="EMBL" id="QGDJ01000002">
    <property type="protein sequence ID" value="PWJ20892.1"/>
    <property type="molecule type" value="Genomic_DNA"/>
</dbReference>
<organism evidence="2 4">
    <name type="scientific">Jannaschia seohaensis</name>
    <dbReference type="NCBI Taxonomy" id="475081"/>
    <lineage>
        <taxon>Bacteria</taxon>
        <taxon>Pseudomonadati</taxon>
        <taxon>Pseudomonadota</taxon>
        <taxon>Alphaproteobacteria</taxon>
        <taxon>Rhodobacterales</taxon>
        <taxon>Roseobacteraceae</taxon>
        <taxon>Jannaschia</taxon>
    </lineage>
</organism>
<dbReference type="Proteomes" id="UP000245839">
    <property type="component" value="Unassembled WGS sequence"/>
</dbReference>
<name>A0A2Y9BXR7_9RHOB</name>
<proteinExistence type="predicted"/>
<reference evidence="2 4" key="1">
    <citation type="submission" date="2016-10" db="EMBL/GenBank/DDBJ databases">
        <authorList>
            <person name="Cai Z."/>
        </authorList>
    </citation>
    <scope>NUCLEOTIDE SEQUENCE [LARGE SCALE GENOMIC DNA]</scope>
    <source>
        <strain evidence="2 4">DSM 25227</strain>
    </source>
</reference>
<gene>
    <name evidence="1" type="ORF">BCF38_102138</name>
    <name evidence="2" type="ORF">SAMN05421539_102138</name>
</gene>
<dbReference type="OrthoDB" id="7867818at2"/>
<evidence type="ECO:0000313" key="3">
    <source>
        <dbReference type="Proteomes" id="UP000245839"/>
    </source>
</evidence>
<dbReference type="Proteomes" id="UP000251571">
    <property type="component" value="Unassembled WGS sequence"/>
</dbReference>
<keyword evidence="3" id="KW-1185">Reference proteome</keyword>
<sequence length="77" mass="8555">MSYVGHVGATDETWLRGHLHGPAAQVGGVLCLTAAEVEEKIGRKQLEREVRQRRFRMVQAGHQILIVCSPVPVRLLV</sequence>
<evidence type="ECO:0000313" key="1">
    <source>
        <dbReference type="EMBL" id="PWJ20892.1"/>
    </source>
</evidence>
<evidence type="ECO:0000313" key="2">
    <source>
        <dbReference type="EMBL" id="SSA41302.1"/>
    </source>
</evidence>
<reference evidence="1 3" key="2">
    <citation type="submission" date="2018-03" db="EMBL/GenBank/DDBJ databases">
        <title>Genomic Encyclopedia of Archaeal and Bacterial Type Strains, Phase II (KMG-II): from individual species to whole genera.</title>
        <authorList>
            <person name="Goeker M."/>
        </authorList>
    </citation>
    <scope>NUCLEOTIDE SEQUENCE [LARGE SCALE GENOMIC DNA]</scope>
    <source>
        <strain evidence="1 3">DSM 25227</strain>
    </source>
</reference>